<organism evidence="7 8">
    <name type="scientific">Cupriavidus basilensis</name>
    <dbReference type="NCBI Taxonomy" id="68895"/>
    <lineage>
        <taxon>Bacteria</taxon>
        <taxon>Pseudomonadati</taxon>
        <taxon>Pseudomonadota</taxon>
        <taxon>Betaproteobacteria</taxon>
        <taxon>Burkholderiales</taxon>
        <taxon>Burkholderiaceae</taxon>
        <taxon>Cupriavidus</taxon>
    </lineage>
</organism>
<dbReference type="SMART" id="SM00062">
    <property type="entry name" value="PBPb"/>
    <property type="match status" value="1"/>
</dbReference>
<evidence type="ECO:0000256" key="5">
    <source>
        <dbReference type="SAM" id="SignalP"/>
    </source>
</evidence>
<accession>A0ABT6AI93</accession>
<comment type="similarity">
    <text evidence="1 4">Belongs to the bacterial solute-binding protein 3 family.</text>
</comment>
<protein>
    <submittedName>
        <fullName evidence="7">Amino acid ABC transporter substrate-binding protein</fullName>
    </submittedName>
</protein>
<evidence type="ECO:0000259" key="6">
    <source>
        <dbReference type="SMART" id="SM00062"/>
    </source>
</evidence>
<feature type="signal peptide" evidence="5">
    <location>
        <begin position="1"/>
        <end position="19"/>
    </location>
</feature>
<evidence type="ECO:0000256" key="1">
    <source>
        <dbReference type="ARBA" id="ARBA00010333"/>
    </source>
</evidence>
<name>A0ABT6AI93_9BURK</name>
<evidence type="ECO:0000256" key="3">
    <source>
        <dbReference type="ARBA" id="ARBA00022729"/>
    </source>
</evidence>
<keyword evidence="8" id="KW-1185">Reference proteome</keyword>
<sequence length="336" mass="35906">MIFPGAFSLLVAIALPAGAGNGDTVAQLRSRGVLRCGVSEGNPGFSTKNAAGRWSGIDVDFCHAVAAAALGDAEKVTFVPLKASARFPALRTGVVDILSRNTTWTLARESTLGVQFAGVIFYDGQAFMVPRRSGVKTVDELAGATVCVEKGTSSETHLVGYFAARRLRVTPLVIDSVSEVGDAFFAGRCRAYTADAARLAAARLRAPQGTRDYVILPERISQEPVGPVVRDDDQRWLTLVRWVLLSLIAAERNGVTQANVSMRMSDPVVASALDPGDDISRAIGVDPGWVVRAVRSVGNYREAFDRNLGAHSPLNLEPGLNQLWTQGGLMYAPPIR</sequence>
<gene>
    <name evidence="7" type="ORF">P3W85_05085</name>
</gene>
<evidence type="ECO:0000256" key="4">
    <source>
        <dbReference type="RuleBase" id="RU003744"/>
    </source>
</evidence>
<feature type="domain" description="Solute-binding protein family 3/N-terminal" evidence="6">
    <location>
        <begin position="33"/>
        <end position="263"/>
    </location>
</feature>
<dbReference type="Gene3D" id="3.40.190.10">
    <property type="entry name" value="Periplasmic binding protein-like II"/>
    <property type="match status" value="2"/>
</dbReference>
<dbReference type="InterPro" id="IPR018313">
    <property type="entry name" value="SBP_3_CS"/>
</dbReference>
<dbReference type="Proteomes" id="UP001216674">
    <property type="component" value="Unassembled WGS sequence"/>
</dbReference>
<dbReference type="PROSITE" id="PS01039">
    <property type="entry name" value="SBP_BACTERIAL_3"/>
    <property type="match status" value="1"/>
</dbReference>
<dbReference type="RefSeq" id="WP_276263968.1">
    <property type="nucleotide sequence ID" value="NZ_JARJLM010000089.1"/>
</dbReference>
<evidence type="ECO:0000256" key="2">
    <source>
        <dbReference type="ARBA" id="ARBA00022448"/>
    </source>
</evidence>
<dbReference type="Pfam" id="PF00497">
    <property type="entry name" value="SBP_bac_3"/>
    <property type="match status" value="1"/>
</dbReference>
<dbReference type="SUPFAM" id="SSF53850">
    <property type="entry name" value="Periplasmic binding protein-like II"/>
    <property type="match status" value="1"/>
</dbReference>
<dbReference type="EMBL" id="JARJLM010000089">
    <property type="protein sequence ID" value="MDF3832325.1"/>
    <property type="molecule type" value="Genomic_DNA"/>
</dbReference>
<dbReference type="InterPro" id="IPR001638">
    <property type="entry name" value="Solute-binding_3/MltF_N"/>
</dbReference>
<evidence type="ECO:0000313" key="8">
    <source>
        <dbReference type="Proteomes" id="UP001216674"/>
    </source>
</evidence>
<keyword evidence="3 5" id="KW-0732">Signal</keyword>
<dbReference type="CDD" id="cd13692">
    <property type="entry name" value="PBP2_BztA"/>
    <property type="match status" value="1"/>
</dbReference>
<reference evidence="7 8" key="1">
    <citation type="submission" date="2023-03" db="EMBL/GenBank/DDBJ databases">
        <title>Draft assemblies of triclosan tolerant bacteria isolated from returned activated sludge.</title>
        <authorList>
            <person name="Van Hamelsveld S."/>
        </authorList>
    </citation>
    <scope>NUCLEOTIDE SEQUENCE [LARGE SCALE GENOMIC DNA]</scope>
    <source>
        <strain evidence="7 8">GW210010_S58</strain>
    </source>
</reference>
<dbReference type="InterPro" id="IPR051455">
    <property type="entry name" value="Bact_solute-bind_prot3"/>
</dbReference>
<dbReference type="PANTHER" id="PTHR30085:SF7">
    <property type="entry name" value="AMINO-ACID ABC TRANSPORTER-BINDING PROTEIN YHDW-RELATED"/>
    <property type="match status" value="1"/>
</dbReference>
<keyword evidence="2" id="KW-0813">Transport</keyword>
<dbReference type="PANTHER" id="PTHR30085">
    <property type="entry name" value="AMINO ACID ABC TRANSPORTER PERMEASE"/>
    <property type="match status" value="1"/>
</dbReference>
<comment type="caution">
    <text evidence="7">The sequence shown here is derived from an EMBL/GenBank/DDBJ whole genome shotgun (WGS) entry which is preliminary data.</text>
</comment>
<evidence type="ECO:0000313" key="7">
    <source>
        <dbReference type="EMBL" id="MDF3832325.1"/>
    </source>
</evidence>
<proteinExistence type="inferred from homology"/>
<feature type="chain" id="PRO_5046508794" evidence="5">
    <location>
        <begin position="20"/>
        <end position="336"/>
    </location>
</feature>